<dbReference type="AlphaFoldDB" id="A0A1W1UDQ7"/>
<evidence type="ECO:0000313" key="1">
    <source>
        <dbReference type="EMBL" id="SMB79173.1"/>
    </source>
</evidence>
<keyword evidence="2" id="KW-1185">Reference proteome</keyword>
<dbReference type="OrthoDB" id="72356at2"/>
<dbReference type="Proteomes" id="UP000192582">
    <property type="component" value="Unassembled WGS sequence"/>
</dbReference>
<name>A0A1W1UDQ7_9DEIO</name>
<dbReference type="EMBL" id="FWWU01000003">
    <property type="protein sequence ID" value="SMB79173.1"/>
    <property type="molecule type" value="Genomic_DNA"/>
</dbReference>
<dbReference type="RefSeq" id="WP_084045436.1">
    <property type="nucleotide sequence ID" value="NZ_FWWU01000003.1"/>
</dbReference>
<protein>
    <submittedName>
        <fullName evidence="1">Uncharacterized protein</fullName>
    </submittedName>
</protein>
<proteinExistence type="predicted"/>
<dbReference type="STRING" id="695939.SAMN00790413_05813"/>
<accession>A0A1W1UDQ7</accession>
<evidence type="ECO:0000313" key="2">
    <source>
        <dbReference type="Proteomes" id="UP000192582"/>
    </source>
</evidence>
<sequence>MTDSSATAPKIIAVTTLDGYLYAVSKAGYLLPLYFYGPILSHLDGGTTPPVFDVPFVDGWPPYTQPFAEGYVPVPKLNNKVLPDDIETFFTEQERSQSKRNWQQLVFGGYPLYIFGNGEQPDPVGSDVREHPTALFRQVKVDFRHGPITGVKDGPTMPPAYVGP</sequence>
<gene>
    <name evidence="1" type="ORF">SAMN00790413_05813</name>
</gene>
<reference evidence="1 2" key="1">
    <citation type="submission" date="2017-04" db="EMBL/GenBank/DDBJ databases">
        <authorList>
            <person name="Afonso C.L."/>
            <person name="Miller P.J."/>
            <person name="Scott M.A."/>
            <person name="Spackman E."/>
            <person name="Goraichik I."/>
            <person name="Dimitrov K.M."/>
            <person name="Suarez D.L."/>
            <person name="Swayne D.E."/>
        </authorList>
    </citation>
    <scope>NUCLEOTIDE SEQUENCE [LARGE SCALE GENOMIC DNA]</scope>
    <source>
        <strain evidence="1 2">KR-140</strain>
    </source>
</reference>
<organism evidence="1 2">
    <name type="scientific">Deinococcus hopiensis KR-140</name>
    <dbReference type="NCBI Taxonomy" id="695939"/>
    <lineage>
        <taxon>Bacteria</taxon>
        <taxon>Thermotogati</taxon>
        <taxon>Deinococcota</taxon>
        <taxon>Deinococci</taxon>
        <taxon>Deinococcales</taxon>
        <taxon>Deinococcaceae</taxon>
        <taxon>Deinococcus</taxon>
    </lineage>
</organism>